<keyword evidence="3" id="KW-1185">Reference proteome</keyword>
<feature type="domain" description="Tetrapyrrole biosynthesis uroporphyrinogen III synthase" evidence="1">
    <location>
        <begin position="18"/>
        <end position="253"/>
    </location>
</feature>
<dbReference type="SUPFAM" id="SSF69618">
    <property type="entry name" value="HemD-like"/>
    <property type="match status" value="1"/>
</dbReference>
<dbReference type="InterPro" id="IPR036108">
    <property type="entry name" value="4pyrrol_syn_uPrphyn_synt_sf"/>
</dbReference>
<dbReference type="PANTHER" id="PTHR12390:SF0">
    <property type="entry name" value="UROPORPHYRINOGEN-III SYNTHASE"/>
    <property type="match status" value="1"/>
</dbReference>
<dbReference type="PANTHER" id="PTHR12390">
    <property type="entry name" value="UROPORPHYRINOGEN III SYNTHASE"/>
    <property type="match status" value="1"/>
</dbReference>
<name>A0ABN8MQ30_9CNID</name>
<dbReference type="Gene3D" id="3.40.50.10090">
    <property type="match status" value="2"/>
</dbReference>
<comment type="caution">
    <text evidence="2">The sequence shown here is derived from an EMBL/GenBank/DDBJ whole genome shotgun (WGS) entry which is preliminary data.</text>
</comment>
<accession>A0ABN8MQ30</accession>
<dbReference type="Pfam" id="PF02602">
    <property type="entry name" value="HEM4"/>
    <property type="match status" value="1"/>
</dbReference>
<organism evidence="2 3">
    <name type="scientific">Porites evermanni</name>
    <dbReference type="NCBI Taxonomy" id="104178"/>
    <lineage>
        <taxon>Eukaryota</taxon>
        <taxon>Metazoa</taxon>
        <taxon>Cnidaria</taxon>
        <taxon>Anthozoa</taxon>
        <taxon>Hexacorallia</taxon>
        <taxon>Scleractinia</taxon>
        <taxon>Fungiina</taxon>
        <taxon>Poritidae</taxon>
        <taxon>Porites</taxon>
    </lineage>
</organism>
<dbReference type="CDD" id="cd06578">
    <property type="entry name" value="HemD"/>
    <property type="match status" value="1"/>
</dbReference>
<dbReference type="Proteomes" id="UP001159427">
    <property type="component" value="Unassembled WGS sequence"/>
</dbReference>
<dbReference type="InterPro" id="IPR039793">
    <property type="entry name" value="UROS/Hem4"/>
</dbReference>
<reference evidence="2 3" key="1">
    <citation type="submission" date="2022-05" db="EMBL/GenBank/DDBJ databases">
        <authorList>
            <consortium name="Genoscope - CEA"/>
            <person name="William W."/>
        </authorList>
    </citation>
    <scope>NUCLEOTIDE SEQUENCE [LARGE SCALE GENOMIC DNA]</scope>
</reference>
<gene>
    <name evidence="2" type="ORF">PEVE_00038661</name>
</gene>
<evidence type="ECO:0000313" key="3">
    <source>
        <dbReference type="Proteomes" id="UP001159427"/>
    </source>
</evidence>
<dbReference type="EMBL" id="CALNXI010000662">
    <property type="protein sequence ID" value="CAH3030877.1"/>
    <property type="molecule type" value="Genomic_DNA"/>
</dbReference>
<protein>
    <recommendedName>
        <fullName evidence="1">Tetrapyrrole biosynthesis uroporphyrinogen III synthase domain-containing protein</fullName>
    </recommendedName>
</protein>
<evidence type="ECO:0000259" key="1">
    <source>
        <dbReference type="Pfam" id="PF02602"/>
    </source>
</evidence>
<proteinExistence type="predicted"/>
<dbReference type="InterPro" id="IPR003754">
    <property type="entry name" value="4pyrrol_synth_uPrphyn_synth"/>
</dbReference>
<evidence type="ECO:0000313" key="2">
    <source>
        <dbReference type="EMBL" id="CAH3030877.1"/>
    </source>
</evidence>
<sequence length="264" mass="28734">MASVLLFRSPSLTPREDDYHKVLLDGGFKPFSIPVLSFKFENQQELLQKLEKSGDYGGMILTSQRAVEAIEKCVTDIVSQEVWKTKMAKIWQQKCIFVVGKATRNAASDKLGLESSGFEAGNAESLVPIILKAVEPGSNPLLFPCGNLRRETIPVEMAKAGIVLDGVQAYTTCADSKIKESLKDFVREKGFPSYAVFFSPSGVTFTEEILSGLSGWRENVKLVAIGKTTAEAMKSKSWNVTAVAEKPSPQALAQCIADSSKAMA</sequence>